<dbReference type="Proteomes" id="UP000320762">
    <property type="component" value="Unassembled WGS sequence"/>
</dbReference>
<evidence type="ECO:0000256" key="8">
    <source>
        <dbReference type="ARBA" id="ARBA00023242"/>
    </source>
</evidence>
<evidence type="ECO:0000256" key="23">
    <source>
        <dbReference type="ARBA" id="ARBA00053094"/>
    </source>
</evidence>
<dbReference type="EMBL" id="VDMD01000022">
    <property type="protein sequence ID" value="TRM60338.1"/>
    <property type="molecule type" value="Genomic_DNA"/>
</dbReference>
<evidence type="ECO:0000313" key="25">
    <source>
        <dbReference type="EMBL" id="TRM60338.1"/>
    </source>
</evidence>
<dbReference type="CDD" id="cd03427">
    <property type="entry name" value="NUDIX_MTH1_Nudt1"/>
    <property type="match status" value="1"/>
</dbReference>
<evidence type="ECO:0000256" key="3">
    <source>
        <dbReference type="ARBA" id="ARBA00005582"/>
    </source>
</evidence>
<evidence type="ECO:0000256" key="7">
    <source>
        <dbReference type="ARBA" id="ARBA00022842"/>
    </source>
</evidence>
<evidence type="ECO:0000256" key="21">
    <source>
        <dbReference type="ARBA" id="ARBA00048894"/>
    </source>
</evidence>
<evidence type="ECO:0000256" key="19">
    <source>
        <dbReference type="ARBA" id="ARBA00032071"/>
    </source>
</evidence>
<dbReference type="AlphaFoldDB" id="A0A550C6C3"/>
<evidence type="ECO:0000256" key="10">
    <source>
        <dbReference type="ARBA" id="ARBA00024459"/>
    </source>
</evidence>
<dbReference type="PANTHER" id="PTHR43758:SF2">
    <property type="entry name" value="OXIDIZED PURINE NUCLEOSIDE TRIPHOSPHATE HYDROLASE"/>
    <property type="match status" value="1"/>
</dbReference>
<dbReference type="GO" id="GO:0005634">
    <property type="term" value="C:nucleus"/>
    <property type="evidence" value="ECO:0007669"/>
    <property type="project" value="UniProtKB-SubCell"/>
</dbReference>
<evidence type="ECO:0000256" key="15">
    <source>
        <dbReference type="ARBA" id="ARBA00029673"/>
    </source>
</evidence>
<comment type="catalytic activity">
    <reaction evidence="9">
        <text>8-oxo-dATP + H2O = 8-oxo-dAMP + diphosphate + H(+)</text>
        <dbReference type="Rhea" id="RHEA:65396"/>
        <dbReference type="ChEBI" id="CHEBI:15377"/>
        <dbReference type="ChEBI" id="CHEBI:15378"/>
        <dbReference type="ChEBI" id="CHEBI:33019"/>
        <dbReference type="ChEBI" id="CHEBI:71361"/>
        <dbReference type="ChEBI" id="CHEBI:172871"/>
    </reaction>
    <physiologicalReaction direction="left-to-right" evidence="9">
        <dbReference type="Rhea" id="RHEA:65397"/>
    </physiologicalReaction>
</comment>
<dbReference type="GO" id="GO:0042262">
    <property type="term" value="P:DNA protection"/>
    <property type="evidence" value="ECO:0007669"/>
    <property type="project" value="InterPro"/>
</dbReference>
<accession>A0A550C6C3</accession>
<keyword evidence="26" id="KW-1185">Reference proteome</keyword>
<dbReference type="GO" id="GO:0008828">
    <property type="term" value="F:dATP diphosphatase activity"/>
    <property type="evidence" value="ECO:0007669"/>
    <property type="project" value="UniProtKB-EC"/>
</dbReference>
<comment type="catalytic activity">
    <reaction evidence="11">
        <text>8-oxo-dGTP + H2O = 8-oxo-dGMP + diphosphate + H(+)</text>
        <dbReference type="Rhea" id="RHEA:31575"/>
        <dbReference type="ChEBI" id="CHEBI:15377"/>
        <dbReference type="ChEBI" id="CHEBI:15378"/>
        <dbReference type="ChEBI" id="CHEBI:33019"/>
        <dbReference type="ChEBI" id="CHEBI:63224"/>
        <dbReference type="ChEBI" id="CHEBI:77896"/>
    </reaction>
    <physiologicalReaction direction="left-to-right" evidence="11">
        <dbReference type="Rhea" id="RHEA:31576"/>
    </physiologicalReaction>
</comment>
<dbReference type="EC" id="3.6.1.56" evidence="13"/>
<dbReference type="PRINTS" id="PR01403">
    <property type="entry name" value="8OXTPHPHTASE"/>
</dbReference>
<dbReference type="InterPro" id="IPR015797">
    <property type="entry name" value="NUDIX_hydrolase-like_dom_sf"/>
</dbReference>
<dbReference type="Pfam" id="PF00293">
    <property type="entry name" value="NUDIX"/>
    <property type="match status" value="1"/>
</dbReference>
<comment type="catalytic activity">
    <reaction evidence="22">
        <text>N(6)-methyl-dATP + H2O = N(6)-methyl-dAMP + diphosphate + H(+)</text>
        <dbReference type="Rhea" id="RHEA:67604"/>
        <dbReference type="ChEBI" id="CHEBI:15377"/>
        <dbReference type="ChEBI" id="CHEBI:15378"/>
        <dbReference type="ChEBI" id="CHEBI:33019"/>
        <dbReference type="ChEBI" id="CHEBI:169976"/>
        <dbReference type="ChEBI" id="CHEBI:172872"/>
    </reaction>
    <physiologicalReaction direction="left-to-right" evidence="22">
        <dbReference type="Rhea" id="RHEA:67605"/>
    </physiologicalReaction>
</comment>
<comment type="catalytic activity">
    <reaction evidence="20">
        <text>N(6)-methyl-ATP + H2O = N(6)-methyl-AMP + diphosphate + H(+)</text>
        <dbReference type="Rhea" id="RHEA:67608"/>
        <dbReference type="ChEBI" id="CHEBI:15377"/>
        <dbReference type="ChEBI" id="CHEBI:15378"/>
        <dbReference type="ChEBI" id="CHEBI:33019"/>
        <dbReference type="ChEBI" id="CHEBI:144842"/>
        <dbReference type="ChEBI" id="CHEBI:172873"/>
    </reaction>
    <physiologicalReaction direction="left-to-right" evidence="20">
        <dbReference type="Rhea" id="RHEA:67609"/>
    </physiologicalReaction>
</comment>
<dbReference type="OrthoDB" id="447842at2759"/>
<evidence type="ECO:0000313" key="26">
    <source>
        <dbReference type="Proteomes" id="UP000320762"/>
    </source>
</evidence>
<dbReference type="Gene3D" id="3.90.79.10">
    <property type="entry name" value="Nucleoside Triphosphate Pyrophosphohydrolase"/>
    <property type="match status" value="1"/>
</dbReference>
<dbReference type="GO" id="GO:0005737">
    <property type="term" value="C:cytoplasm"/>
    <property type="evidence" value="ECO:0007669"/>
    <property type="project" value="TreeGrafter"/>
</dbReference>
<evidence type="ECO:0000256" key="11">
    <source>
        <dbReference type="ARBA" id="ARBA00024486"/>
    </source>
</evidence>
<keyword evidence="6 25" id="KW-0378">Hydrolase</keyword>
<keyword evidence="7" id="KW-0460">Magnesium</keyword>
<dbReference type="PROSITE" id="PS51462">
    <property type="entry name" value="NUDIX"/>
    <property type="match status" value="1"/>
</dbReference>
<dbReference type="InterPro" id="IPR000086">
    <property type="entry name" value="NUDIX_hydrolase_dom"/>
</dbReference>
<proteinExistence type="inferred from homology"/>
<evidence type="ECO:0000256" key="20">
    <source>
        <dbReference type="ARBA" id="ARBA00048002"/>
    </source>
</evidence>
<evidence type="ECO:0000256" key="9">
    <source>
        <dbReference type="ARBA" id="ARBA00024448"/>
    </source>
</evidence>
<evidence type="ECO:0000256" key="13">
    <source>
        <dbReference type="ARBA" id="ARBA00026103"/>
    </source>
</evidence>
<comment type="catalytic activity">
    <reaction evidence="12">
        <text>2-oxo-ATP + H2O = 2-oxo-AMP + diphosphate + H(+)</text>
        <dbReference type="Rhea" id="RHEA:67392"/>
        <dbReference type="ChEBI" id="CHEBI:15377"/>
        <dbReference type="ChEBI" id="CHEBI:15378"/>
        <dbReference type="ChEBI" id="CHEBI:33019"/>
        <dbReference type="ChEBI" id="CHEBI:71395"/>
        <dbReference type="ChEBI" id="CHEBI:172878"/>
    </reaction>
    <physiologicalReaction direction="left-to-right" evidence="12">
        <dbReference type="Rhea" id="RHEA:67393"/>
    </physiologicalReaction>
</comment>
<evidence type="ECO:0000259" key="24">
    <source>
        <dbReference type="PROSITE" id="PS51462"/>
    </source>
</evidence>
<comment type="catalytic activity">
    <reaction evidence="21">
        <text>O(6)-methyl-dGTP + H2O = O(6)-methyl-dGMP + diphosphate + H(+)</text>
        <dbReference type="Rhea" id="RHEA:67600"/>
        <dbReference type="ChEBI" id="CHEBI:15377"/>
        <dbReference type="ChEBI" id="CHEBI:15378"/>
        <dbReference type="ChEBI" id="CHEBI:33019"/>
        <dbReference type="ChEBI" id="CHEBI:169974"/>
        <dbReference type="ChEBI" id="CHEBI:169975"/>
    </reaction>
    <physiologicalReaction direction="left-to-right" evidence="21">
        <dbReference type="Rhea" id="RHEA:67601"/>
    </physiologicalReaction>
</comment>
<evidence type="ECO:0000256" key="2">
    <source>
        <dbReference type="ARBA" id="ARBA00004123"/>
    </source>
</evidence>
<comment type="similarity">
    <text evidence="3">Belongs to the Nudix hydrolase family.</text>
</comment>
<feature type="domain" description="Nudix hydrolase" evidence="24">
    <location>
        <begin position="36"/>
        <end position="165"/>
    </location>
</feature>
<evidence type="ECO:0000256" key="22">
    <source>
        <dbReference type="ARBA" id="ARBA00049032"/>
    </source>
</evidence>
<comment type="function">
    <text evidence="23">Oxidized purine nucleoside triphosphate hydrolase which is a prominent sanitizer of the oxidized nucleotide pool. Catalyzes the hydrolysis of 2-oxo-dATP (2-hydroxy-dATP) into 2-oxo-dAMP. Also has a significant hydrolase activity toward 2-oxo-ATP, 8-oxo-dGTP and 8-oxo-dATP. Through the hydrolysis of oxidized purine nucleoside triphosphates, prevents their incorporation into DNA and the subsequent transversions A:T to C:G and G:C to T:A. Also catalyzes the hydrolysis of methylated purine nucleoside triphosphate preventing their integration into DNA. Through this antimutagenic activity protects cells from oxidative stress.</text>
</comment>
<dbReference type="STRING" id="97359.A0A550C6C3"/>
<dbReference type="InterPro" id="IPR020084">
    <property type="entry name" value="NUDIX_hydrolase_CS"/>
</dbReference>
<dbReference type="PROSITE" id="PS00893">
    <property type="entry name" value="NUDIX_BOX"/>
    <property type="match status" value="1"/>
</dbReference>
<dbReference type="GO" id="GO:0008413">
    <property type="term" value="F:8-oxo-7,8-dihydroguanosine triphosphate pyrophosphatase activity"/>
    <property type="evidence" value="ECO:0007669"/>
    <property type="project" value="InterPro"/>
</dbReference>
<keyword evidence="8" id="KW-0539">Nucleus</keyword>
<organism evidence="25 26">
    <name type="scientific">Schizophyllum amplum</name>
    <dbReference type="NCBI Taxonomy" id="97359"/>
    <lineage>
        <taxon>Eukaryota</taxon>
        <taxon>Fungi</taxon>
        <taxon>Dikarya</taxon>
        <taxon>Basidiomycota</taxon>
        <taxon>Agaricomycotina</taxon>
        <taxon>Agaricomycetes</taxon>
        <taxon>Agaricomycetidae</taxon>
        <taxon>Agaricales</taxon>
        <taxon>Schizophyllaceae</taxon>
        <taxon>Schizophyllum</taxon>
    </lineage>
</organism>
<dbReference type="SUPFAM" id="SSF55811">
    <property type="entry name" value="Nudix"/>
    <property type="match status" value="1"/>
</dbReference>
<evidence type="ECO:0000256" key="17">
    <source>
        <dbReference type="ARBA" id="ARBA00030682"/>
    </source>
</evidence>
<dbReference type="GO" id="GO:0046872">
    <property type="term" value="F:metal ion binding"/>
    <property type="evidence" value="ECO:0007669"/>
    <property type="project" value="UniProtKB-KW"/>
</dbReference>
<reference evidence="25 26" key="1">
    <citation type="journal article" date="2019" name="New Phytol.">
        <title>Comparative genomics reveals unique wood-decay strategies and fruiting body development in the Schizophyllaceae.</title>
        <authorList>
            <person name="Almasi E."/>
            <person name="Sahu N."/>
            <person name="Krizsan K."/>
            <person name="Balint B."/>
            <person name="Kovacs G.M."/>
            <person name="Kiss B."/>
            <person name="Cseklye J."/>
            <person name="Drula E."/>
            <person name="Henrissat B."/>
            <person name="Nagy I."/>
            <person name="Chovatia M."/>
            <person name="Adam C."/>
            <person name="LaButti K."/>
            <person name="Lipzen A."/>
            <person name="Riley R."/>
            <person name="Grigoriev I.V."/>
            <person name="Nagy L.G."/>
        </authorList>
    </citation>
    <scope>NUCLEOTIDE SEQUENCE [LARGE SCALE GENOMIC DNA]</scope>
    <source>
        <strain evidence="25 26">NL-1724</strain>
    </source>
</reference>
<keyword evidence="5" id="KW-0479">Metal-binding</keyword>
<dbReference type="PANTHER" id="PTHR43758">
    <property type="entry name" value="7,8-DIHYDRO-8-OXOGUANINE TRIPHOSPHATASE"/>
    <property type="match status" value="1"/>
</dbReference>
<comment type="caution">
    <text evidence="25">The sequence shown here is derived from an EMBL/GenBank/DDBJ whole genome shotgun (WGS) entry which is preliminary data.</text>
</comment>
<evidence type="ECO:0000256" key="16">
    <source>
        <dbReference type="ARBA" id="ARBA00030634"/>
    </source>
</evidence>
<evidence type="ECO:0000256" key="18">
    <source>
        <dbReference type="ARBA" id="ARBA00031927"/>
    </source>
</evidence>
<dbReference type="InterPro" id="IPR003563">
    <property type="entry name" value="8ODP"/>
</dbReference>
<protein>
    <recommendedName>
        <fullName evidence="14">Oxidized purine nucleoside triphosphate hydrolase</fullName>
        <ecNumber evidence="13">3.6.1.56</ecNumber>
    </recommendedName>
    <alternativeName>
        <fullName evidence="18">2-hydroxy-dATP diphosphatase</fullName>
    </alternativeName>
    <alternativeName>
        <fullName evidence="17">7,8-dihydro-8-oxoguanine triphosphatase</fullName>
    </alternativeName>
    <alternativeName>
        <fullName evidence="16">8-oxo-dGTPase</fullName>
    </alternativeName>
    <alternativeName>
        <fullName evidence="19">Methylated purine nucleoside triphosphate hydrolase</fullName>
    </alternativeName>
    <alternativeName>
        <fullName evidence="15">Nucleoside diphosphate-linked moiety X motif 1</fullName>
    </alternativeName>
</protein>
<comment type="catalytic activity">
    <reaction evidence="10">
        <text>2-oxo-dATP + H2O = 2-oxo-dAMP + diphosphate + H(+)</text>
        <dbReference type="Rhea" id="RHEA:31583"/>
        <dbReference type="ChEBI" id="CHEBI:15377"/>
        <dbReference type="ChEBI" id="CHEBI:15378"/>
        <dbReference type="ChEBI" id="CHEBI:33019"/>
        <dbReference type="ChEBI" id="CHEBI:63212"/>
        <dbReference type="ChEBI" id="CHEBI:77897"/>
        <dbReference type="EC" id="3.6.1.56"/>
    </reaction>
    <physiologicalReaction direction="left-to-right" evidence="10">
        <dbReference type="Rhea" id="RHEA:31584"/>
    </physiologicalReaction>
</comment>
<sequence length="190" mass="21311">MSYNDLPDSTRTLFPPGGWKECAVGGIEYPWMDLGPLKGYTNAFIVRYGKILLGMKKRGFGVGKINGFGGKVDPGETSLEAAVREMEEEAGIRAPLTWAGMLIFVLQGQEKVFHCDVYRAESFEGEVIETDEMRPAWYAVSDIPYPQMWADDPYWLPLLVAGVPFVGRADFGKDEAGEFVMRRWWVGKQA</sequence>
<comment type="cofactor">
    <cofactor evidence="1">
        <name>Mg(2+)</name>
        <dbReference type="ChEBI" id="CHEBI:18420"/>
    </cofactor>
</comment>
<evidence type="ECO:0000256" key="12">
    <source>
        <dbReference type="ARBA" id="ARBA00024596"/>
    </source>
</evidence>
<evidence type="ECO:0000256" key="5">
    <source>
        <dbReference type="ARBA" id="ARBA00022723"/>
    </source>
</evidence>
<evidence type="ECO:0000256" key="6">
    <source>
        <dbReference type="ARBA" id="ARBA00022801"/>
    </source>
</evidence>
<comment type="subunit">
    <text evidence="4">Monomer.</text>
</comment>
<evidence type="ECO:0000256" key="1">
    <source>
        <dbReference type="ARBA" id="ARBA00001946"/>
    </source>
</evidence>
<evidence type="ECO:0000256" key="4">
    <source>
        <dbReference type="ARBA" id="ARBA00011245"/>
    </source>
</evidence>
<gene>
    <name evidence="25" type="ORF">BD626DRAFT_505011</name>
</gene>
<evidence type="ECO:0000256" key="14">
    <source>
        <dbReference type="ARBA" id="ARBA00026218"/>
    </source>
</evidence>
<comment type="subcellular location">
    <subcellularLocation>
        <location evidence="2">Nucleus</location>
    </subcellularLocation>
</comment>
<name>A0A550C6C3_9AGAR</name>